<name>A0AA51RR52_9GAMM</name>
<accession>A0AA51RR52</accession>
<proteinExistence type="predicted"/>
<evidence type="ECO:0000256" key="1">
    <source>
        <dbReference type="SAM" id="Phobius"/>
    </source>
</evidence>
<keyword evidence="1" id="KW-0472">Membrane</keyword>
<dbReference type="Pfam" id="PF14341">
    <property type="entry name" value="PilX_N"/>
    <property type="match status" value="1"/>
</dbReference>
<dbReference type="RefSeq" id="WP_309201091.1">
    <property type="nucleotide sequence ID" value="NZ_CP133548.1"/>
</dbReference>
<protein>
    <recommendedName>
        <fullName evidence="2">Type 4 fimbrial biogenesis protein PilX N-terminal domain-containing protein</fullName>
    </recommendedName>
</protein>
<dbReference type="EMBL" id="CP133548">
    <property type="protein sequence ID" value="WMS85939.1"/>
    <property type="molecule type" value="Genomic_DNA"/>
</dbReference>
<keyword evidence="1" id="KW-0812">Transmembrane</keyword>
<reference evidence="3 4" key="1">
    <citation type="submission" date="2023-08" db="EMBL/GenBank/DDBJ databases">
        <title>Pleionea litopenaei sp. nov., isolated from stomach of juvenile Litopenaeus vannamei.</title>
        <authorList>
            <person name="Rho A.M."/>
            <person name="Hwang C.Y."/>
        </authorList>
    </citation>
    <scope>NUCLEOTIDE SEQUENCE [LARGE SCALE GENOMIC DNA]</scope>
    <source>
        <strain evidence="3 4">HL-JVS1</strain>
    </source>
</reference>
<organism evidence="3 4">
    <name type="scientific">Pleionea litopenaei</name>
    <dbReference type="NCBI Taxonomy" id="3070815"/>
    <lineage>
        <taxon>Bacteria</taxon>
        <taxon>Pseudomonadati</taxon>
        <taxon>Pseudomonadota</taxon>
        <taxon>Gammaproteobacteria</taxon>
        <taxon>Oceanospirillales</taxon>
        <taxon>Pleioneaceae</taxon>
        <taxon>Pleionea</taxon>
    </lineage>
</organism>
<dbReference type="KEGG" id="plei:Q9312_11995"/>
<feature type="domain" description="Type 4 fimbrial biogenesis protein PilX N-terminal" evidence="2">
    <location>
        <begin position="21"/>
        <end position="69"/>
    </location>
</feature>
<keyword evidence="4" id="KW-1185">Reference proteome</keyword>
<evidence type="ECO:0000259" key="2">
    <source>
        <dbReference type="Pfam" id="PF14341"/>
    </source>
</evidence>
<gene>
    <name evidence="3" type="ORF">Q9312_11995</name>
</gene>
<keyword evidence="1" id="KW-1133">Transmembrane helix</keyword>
<feature type="transmembrane region" description="Helical" evidence="1">
    <location>
        <begin position="21"/>
        <end position="43"/>
    </location>
</feature>
<dbReference type="AlphaFoldDB" id="A0AA51RR52"/>
<evidence type="ECO:0000313" key="4">
    <source>
        <dbReference type="Proteomes" id="UP001239782"/>
    </source>
</evidence>
<evidence type="ECO:0000313" key="3">
    <source>
        <dbReference type="EMBL" id="WMS85939.1"/>
    </source>
</evidence>
<dbReference type="InterPro" id="IPR025746">
    <property type="entry name" value="PilX_N_dom"/>
</dbReference>
<dbReference type="Proteomes" id="UP001239782">
    <property type="component" value="Chromosome"/>
</dbReference>
<sequence>MLETFHNSQRILNRQSYSKQSGMTLVMALFIIIVLGLLASFLYQMTQTANSATAQEVLSIRAFYAAESGAQAAAMQAFPLTGGGACNNQTINFSAPGLINCSSQVTCNSYTADGLDFYSVVSTGRCGSGENQTSRTIEVLLKTPN</sequence>